<dbReference type="EMBL" id="CP036291">
    <property type="protein sequence ID" value="QDU89963.1"/>
    <property type="molecule type" value="Genomic_DNA"/>
</dbReference>
<sequence length="184" mass="20022">MIAALKRAWPWAGNIAETVATVADGLGTTLGVWLKTYRTGRRTFTEQFEYPELPVPVAARYRGFHRFDLTTCIGCDLCAKACPVDCIYIGKEKVEGGKGFVVTGYAIDYSKCMFCALCVEPCPVDCIFMGATHDLSCYSRDGCIVDFARLPLDVAWGRATLNPTAVAESKVIVEPVHGGPNQPS</sequence>
<organism evidence="7 8">
    <name type="scientific">Pirellulimonas nuda</name>
    <dbReference type="NCBI Taxonomy" id="2528009"/>
    <lineage>
        <taxon>Bacteria</taxon>
        <taxon>Pseudomonadati</taxon>
        <taxon>Planctomycetota</taxon>
        <taxon>Planctomycetia</taxon>
        <taxon>Pirellulales</taxon>
        <taxon>Lacipirellulaceae</taxon>
        <taxon>Pirellulimonas</taxon>
    </lineage>
</organism>
<evidence type="ECO:0000256" key="5">
    <source>
        <dbReference type="ARBA" id="ARBA00023014"/>
    </source>
</evidence>
<keyword evidence="8" id="KW-1185">Reference proteome</keyword>
<evidence type="ECO:0000259" key="6">
    <source>
        <dbReference type="PROSITE" id="PS51379"/>
    </source>
</evidence>
<evidence type="ECO:0000313" key="8">
    <source>
        <dbReference type="Proteomes" id="UP000317429"/>
    </source>
</evidence>
<dbReference type="OrthoDB" id="9798098at2"/>
<gene>
    <name evidence="7" type="primary">ndhI</name>
    <name evidence="7" type="ORF">Pla175_33600</name>
</gene>
<dbReference type="AlphaFoldDB" id="A0A518DES3"/>
<protein>
    <submittedName>
        <fullName evidence="7">NAD(P)H-quinone oxidoreductase subunit I</fullName>
        <ecNumber evidence="7">1.6.5.-</ecNumber>
    </submittedName>
</protein>
<evidence type="ECO:0000256" key="1">
    <source>
        <dbReference type="ARBA" id="ARBA00022485"/>
    </source>
</evidence>
<proteinExistence type="predicted"/>
<keyword evidence="5" id="KW-0411">Iron-sulfur</keyword>
<dbReference type="InterPro" id="IPR017900">
    <property type="entry name" value="4Fe4S_Fe_S_CS"/>
</dbReference>
<dbReference type="Pfam" id="PF12838">
    <property type="entry name" value="Fer4_7"/>
    <property type="match status" value="1"/>
</dbReference>
<keyword evidence="2" id="KW-0479">Metal-binding</keyword>
<name>A0A518DES3_9BACT</name>
<keyword evidence="1" id="KW-0004">4Fe-4S</keyword>
<dbReference type="PANTHER" id="PTHR10849">
    <property type="entry name" value="NADH DEHYDROGENASE UBIQUINONE IRON-SULFUR PROTEIN 8, MITOCHONDRIAL"/>
    <property type="match status" value="1"/>
</dbReference>
<evidence type="ECO:0000256" key="2">
    <source>
        <dbReference type="ARBA" id="ARBA00022723"/>
    </source>
</evidence>
<dbReference type="InterPro" id="IPR017896">
    <property type="entry name" value="4Fe4S_Fe-S-bd"/>
</dbReference>
<dbReference type="GO" id="GO:0016651">
    <property type="term" value="F:oxidoreductase activity, acting on NAD(P)H"/>
    <property type="evidence" value="ECO:0007669"/>
    <property type="project" value="InterPro"/>
</dbReference>
<dbReference type="EC" id="1.6.5.-" evidence="7"/>
<dbReference type="PROSITE" id="PS00198">
    <property type="entry name" value="4FE4S_FER_1"/>
    <property type="match status" value="1"/>
</dbReference>
<feature type="domain" description="4Fe-4S ferredoxin-type" evidence="6">
    <location>
        <begin position="63"/>
        <end position="92"/>
    </location>
</feature>
<keyword evidence="3" id="KW-0677">Repeat</keyword>
<evidence type="ECO:0000313" key="7">
    <source>
        <dbReference type="EMBL" id="QDU89963.1"/>
    </source>
</evidence>
<keyword evidence="4" id="KW-0408">Iron</keyword>
<dbReference type="GO" id="GO:0051539">
    <property type="term" value="F:4 iron, 4 sulfur cluster binding"/>
    <property type="evidence" value="ECO:0007669"/>
    <property type="project" value="UniProtKB-KW"/>
</dbReference>
<dbReference type="KEGG" id="pnd:Pla175_33600"/>
<dbReference type="SUPFAM" id="SSF54862">
    <property type="entry name" value="4Fe-4S ferredoxins"/>
    <property type="match status" value="1"/>
</dbReference>
<evidence type="ECO:0000256" key="4">
    <source>
        <dbReference type="ARBA" id="ARBA00023004"/>
    </source>
</evidence>
<dbReference type="GO" id="GO:0016020">
    <property type="term" value="C:membrane"/>
    <property type="evidence" value="ECO:0007669"/>
    <property type="project" value="InterPro"/>
</dbReference>
<feature type="domain" description="4Fe-4S ferredoxin-type" evidence="6">
    <location>
        <begin position="103"/>
        <end position="132"/>
    </location>
</feature>
<keyword evidence="7" id="KW-0560">Oxidoreductase</keyword>
<evidence type="ECO:0000256" key="3">
    <source>
        <dbReference type="ARBA" id="ARBA00022737"/>
    </source>
</evidence>
<dbReference type="GO" id="GO:0046872">
    <property type="term" value="F:metal ion binding"/>
    <property type="evidence" value="ECO:0007669"/>
    <property type="project" value="UniProtKB-KW"/>
</dbReference>
<dbReference type="InterPro" id="IPR010226">
    <property type="entry name" value="NADH_quinone_OxRdtase_chainI"/>
</dbReference>
<reference evidence="7 8" key="1">
    <citation type="submission" date="2019-02" db="EMBL/GenBank/DDBJ databases">
        <title>Deep-cultivation of Planctomycetes and their phenomic and genomic characterization uncovers novel biology.</title>
        <authorList>
            <person name="Wiegand S."/>
            <person name="Jogler M."/>
            <person name="Boedeker C."/>
            <person name="Pinto D."/>
            <person name="Vollmers J."/>
            <person name="Rivas-Marin E."/>
            <person name="Kohn T."/>
            <person name="Peeters S.H."/>
            <person name="Heuer A."/>
            <person name="Rast P."/>
            <person name="Oberbeckmann S."/>
            <person name="Bunk B."/>
            <person name="Jeske O."/>
            <person name="Meyerdierks A."/>
            <person name="Storesund J.E."/>
            <person name="Kallscheuer N."/>
            <person name="Luecker S."/>
            <person name="Lage O.M."/>
            <person name="Pohl T."/>
            <person name="Merkel B.J."/>
            <person name="Hornburger P."/>
            <person name="Mueller R.-W."/>
            <person name="Bruemmer F."/>
            <person name="Labrenz M."/>
            <person name="Spormann A.M."/>
            <person name="Op den Camp H."/>
            <person name="Overmann J."/>
            <person name="Amann R."/>
            <person name="Jetten M.S.M."/>
            <person name="Mascher T."/>
            <person name="Medema M.H."/>
            <person name="Devos D.P."/>
            <person name="Kaster A.-K."/>
            <person name="Ovreas L."/>
            <person name="Rohde M."/>
            <person name="Galperin M.Y."/>
            <person name="Jogler C."/>
        </authorList>
    </citation>
    <scope>NUCLEOTIDE SEQUENCE [LARGE SCALE GENOMIC DNA]</scope>
    <source>
        <strain evidence="7 8">Pla175</strain>
    </source>
</reference>
<dbReference type="Gene3D" id="3.30.70.3270">
    <property type="match status" value="1"/>
</dbReference>
<dbReference type="PROSITE" id="PS51379">
    <property type="entry name" value="4FE4S_FER_2"/>
    <property type="match status" value="2"/>
</dbReference>
<dbReference type="RefSeq" id="WP_145287532.1">
    <property type="nucleotide sequence ID" value="NZ_CP036291.1"/>
</dbReference>
<accession>A0A518DES3</accession>
<dbReference type="Proteomes" id="UP000317429">
    <property type="component" value="Chromosome"/>
</dbReference>